<protein>
    <submittedName>
        <fullName evidence="1">Uncharacterized protein</fullName>
    </submittedName>
</protein>
<organism evidence="1 2">
    <name type="scientific">Araneus ventricosus</name>
    <name type="common">Orbweaver spider</name>
    <name type="synonym">Epeira ventricosa</name>
    <dbReference type="NCBI Taxonomy" id="182803"/>
    <lineage>
        <taxon>Eukaryota</taxon>
        <taxon>Metazoa</taxon>
        <taxon>Ecdysozoa</taxon>
        <taxon>Arthropoda</taxon>
        <taxon>Chelicerata</taxon>
        <taxon>Arachnida</taxon>
        <taxon>Araneae</taxon>
        <taxon>Araneomorphae</taxon>
        <taxon>Entelegynae</taxon>
        <taxon>Araneoidea</taxon>
        <taxon>Araneidae</taxon>
        <taxon>Araneus</taxon>
    </lineage>
</organism>
<reference evidence="1 2" key="1">
    <citation type="journal article" date="2019" name="Sci. Rep.">
        <title>Orb-weaving spider Araneus ventricosus genome elucidates the spidroin gene catalogue.</title>
        <authorList>
            <person name="Kono N."/>
            <person name="Nakamura H."/>
            <person name="Ohtoshi R."/>
            <person name="Moran D.A.P."/>
            <person name="Shinohara A."/>
            <person name="Yoshida Y."/>
            <person name="Fujiwara M."/>
            <person name="Mori M."/>
            <person name="Tomita M."/>
            <person name="Arakawa K."/>
        </authorList>
    </citation>
    <scope>NUCLEOTIDE SEQUENCE [LARGE SCALE GENOMIC DNA]</scope>
</reference>
<dbReference type="AlphaFoldDB" id="A0A4Y2SSN6"/>
<name>A0A4Y2SSN6_ARAVE</name>
<dbReference type="EMBL" id="BGPR01023218">
    <property type="protein sequence ID" value="GBN90219.1"/>
    <property type="molecule type" value="Genomic_DNA"/>
</dbReference>
<accession>A0A4Y2SSN6</accession>
<keyword evidence="2" id="KW-1185">Reference proteome</keyword>
<dbReference type="Proteomes" id="UP000499080">
    <property type="component" value="Unassembled WGS sequence"/>
</dbReference>
<gene>
    <name evidence="1" type="ORF">AVEN_164116_1</name>
</gene>
<sequence length="119" mass="13508">MLHSKKSQSILQWFNALTTKGDVNSLEQFTDGSYFYEIVASLRDTTLPEFSPSLQRNAHKGGRPSCKFAEKLRLGGGPLQAFRPEITKNGEKKEYIFFQHYISEQSKLVSHGDPERIAT</sequence>
<evidence type="ECO:0000313" key="1">
    <source>
        <dbReference type="EMBL" id="GBN90219.1"/>
    </source>
</evidence>
<evidence type="ECO:0000313" key="2">
    <source>
        <dbReference type="Proteomes" id="UP000499080"/>
    </source>
</evidence>
<proteinExistence type="predicted"/>
<comment type="caution">
    <text evidence="1">The sequence shown here is derived from an EMBL/GenBank/DDBJ whole genome shotgun (WGS) entry which is preliminary data.</text>
</comment>